<dbReference type="eggNOG" id="ENOG50332N5">
    <property type="taxonomic scope" value="Bacteria"/>
</dbReference>
<dbReference type="STRING" id="1002809.SSIL_1937"/>
<dbReference type="Proteomes" id="UP000006691">
    <property type="component" value="Chromosome"/>
</dbReference>
<evidence type="ECO:0000313" key="1">
    <source>
        <dbReference type="EMBL" id="BAK16360.1"/>
    </source>
</evidence>
<protein>
    <submittedName>
        <fullName evidence="1">Short-chain dehydrogenase</fullName>
    </submittedName>
</protein>
<proteinExistence type="predicted"/>
<keyword evidence="2" id="KW-1185">Reference proteome</keyword>
<gene>
    <name evidence="1" type="ordered locus">SSIL_1937</name>
</gene>
<accession>F2F0W6</accession>
<dbReference type="RefSeq" id="WP_014823689.1">
    <property type="nucleotide sequence ID" value="NC_018065.1"/>
</dbReference>
<dbReference type="EMBL" id="AP012157">
    <property type="protein sequence ID" value="BAK16360.1"/>
    <property type="molecule type" value="Genomic_DNA"/>
</dbReference>
<dbReference type="KEGG" id="siv:SSIL_1937"/>
<organism evidence="1 2">
    <name type="scientific">Solibacillus silvestris (strain StLB046)</name>
    <name type="common">Bacillus silvestris</name>
    <dbReference type="NCBI Taxonomy" id="1002809"/>
    <lineage>
        <taxon>Bacteria</taxon>
        <taxon>Bacillati</taxon>
        <taxon>Bacillota</taxon>
        <taxon>Bacilli</taxon>
        <taxon>Bacillales</taxon>
        <taxon>Caryophanaceae</taxon>
        <taxon>Solibacillus</taxon>
    </lineage>
</organism>
<name>F2F0W6_SOLSS</name>
<dbReference type="PATRIC" id="fig|1002809.3.peg.1953"/>
<reference evidence="2" key="1">
    <citation type="submission" date="2011-04" db="EMBL/GenBank/DDBJ databases">
        <title>Genome sequence of Solibacillus silvestris StLB046.</title>
        <authorList>
            <person name="Morohoshi T."/>
            <person name="Someya N."/>
            <person name="Ikeda T."/>
        </authorList>
    </citation>
    <scope>NUCLEOTIDE SEQUENCE [LARGE SCALE GENOMIC DNA]</scope>
    <source>
        <strain evidence="2">StLB046</strain>
    </source>
</reference>
<dbReference type="HOGENOM" id="CLU_146570_0_0_9"/>
<evidence type="ECO:0000313" key="2">
    <source>
        <dbReference type="Proteomes" id="UP000006691"/>
    </source>
</evidence>
<reference evidence="1 2" key="2">
    <citation type="journal article" date="2012" name="J. Biosci. Bioeng.">
        <title>Complete genome sequence and characterization of the N-acylhomoserine lactone-degrading gene of the potato leaf-associated Solibacillus silvestris.</title>
        <authorList>
            <person name="Morohoshi T."/>
            <person name="Tominaga Y."/>
            <person name="Someya N."/>
            <person name="Ikeda T."/>
        </authorList>
    </citation>
    <scope>NUCLEOTIDE SEQUENCE [LARGE SCALE GENOMIC DNA]</scope>
    <source>
        <strain evidence="1 2">StLB046</strain>
    </source>
</reference>
<dbReference type="AlphaFoldDB" id="F2F0W6"/>
<sequence length="114" mass="13080">MPLTHAFGIIKDITEKSYKNYAPEKSQCISVDDEIITNLMKPLSLMKTYFHSLNRPEYGLAYHGITIIPPESLPTFLDIVLSADDLKKFDDLNELGQKIMQAKNENKYMIHYGI</sequence>